<dbReference type="GO" id="GO:1901750">
    <property type="term" value="P:leukotriene D4 biosynthetic process"/>
    <property type="evidence" value="ECO:0007669"/>
    <property type="project" value="TreeGrafter"/>
</dbReference>
<comment type="function">
    <text evidence="4">Cleaves the gamma-glutamyl peptide bond of glutathione and glutathione conjugates.</text>
</comment>
<accession>A0A851L9F5</accession>
<dbReference type="GO" id="GO:0006751">
    <property type="term" value="P:glutathione catabolic process"/>
    <property type="evidence" value="ECO:0007669"/>
    <property type="project" value="UniProtKB-UniRule"/>
</dbReference>
<evidence type="ECO:0000256" key="1">
    <source>
        <dbReference type="ARBA" id="ARBA00009381"/>
    </source>
</evidence>
<comment type="similarity">
    <text evidence="1">Belongs to the gamma-glutamyltransferase family.</text>
</comment>
<proteinExistence type="inferred from homology"/>
<evidence type="ECO:0000256" key="3">
    <source>
        <dbReference type="PIRSR" id="PIRSR600101-2"/>
    </source>
</evidence>
<sequence length="584" mass="62615">IAMSTGKICCLVLLTLGVLALVVALVVILTQPKCGPQRYLHGAVAADTETCSAIGRDILKSGGTAVDAAIAGLICTSVMNPQSSGLGGGVVFTIYNASTGAVEVINARETVPRVFPRNLLSGCAAGFSSIGSSWIGVPGELRGYEEAHKRHGRLPWKALFEPTIKLLSEPLVISPVLDRIINHPAFSRPGKSLCPLICDGQRFLKHGETFRWPALQRTLRAVAENGATAFYEGQIGKALVEDIRKAGSSISMEDLQAYKAEVSSALNITLNNHTTVFSPGPPMGGAVLMFILKILEAYNLHEASLATPKEKVETYHRIAEALKFGNLLKPRMSDPAFSEAQVTVGTMLSDKIVELVRNRTDARGDHPLNHYNLLESIHNDRYKSKGTSHISVLAADGSAVSATSTINYPFGSFVYSNQTGIILNNELADFCIANRSIKPDKLVSPSSPLKEPYGRIILSASALGEKPPSAMVPSILISKTGDMLVIGGAGGGWIISATAMAIINKLWFGYDLEHAISARIMHTEGDNIWFENHFSEEVKSGLLERGHKGGYANLSMNVVQGISKEGKCISAYSDKRKLGKSAGY</sequence>
<gene>
    <name evidence="6" type="primary">Ggt5</name>
    <name evidence="6" type="ORF">CORCRI_R10564</name>
</gene>
<dbReference type="PROSITE" id="PS00462">
    <property type="entry name" value="G_GLU_TRANSPEPTIDASE"/>
    <property type="match status" value="1"/>
</dbReference>
<evidence type="ECO:0000256" key="2">
    <source>
        <dbReference type="PIRSR" id="PIRSR600101-1"/>
    </source>
</evidence>
<feature type="binding site" evidence="3">
    <location>
        <position position="491"/>
    </location>
    <ligand>
        <name>L-glutamate</name>
        <dbReference type="ChEBI" id="CHEBI:29985"/>
    </ligand>
</feature>
<reference evidence="6" key="1">
    <citation type="submission" date="2019-09" db="EMBL/GenBank/DDBJ databases">
        <title>Bird 10,000 Genomes (B10K) Project - Family phase.</title>
        <authorList>
            <person name="Zhang G."/>
        </authorList>
    </citation>
    <scope>NUCLEOTIDE SEQUENCE</scope>
    <source>
        <strain evidence="6">B10K-CU-031-40</strain>
    </source>
</reference>
<comment type="subcellular location">
    <subcellularLocation>
        <location evidence="4">Membrane</location>
        <topology evidence="4">Single-pass type II membrane protein</topology>
    </subcellularLocation>
</comment>
<dbReference type="GO" id="GO:0036374">
    <property type="term" value="F:glutathione hydrolase activity"/>
    <property type="evidence" value="ECO:0007669"/>
    <property type="project" value="UniProtKB-UniRule"/>
</dbReference>
<feature type="signal peptide" evidence="5">
    <location>
        <begin position="1"/>
        <end position="24"/>
    </location>
</feature>
<keyword evidence="4" id="KW-0808">Transferase</keyword>
<evidence type="ECO:0000313" key="6">
    <source>
        <dbReference type="EMBL" id="NXC13246.1"/>
    </source>
</evidence>
<dbReference type="EMBL" id="WBMX01000320">
    <property type="protein sequence ID" value="NXC13246.1"/>
    <property type="molecule type" value="Genomic_DNA"/>
</dbReference>
<keyword evidence="7" id="KW-1185">Reference proteome</keyword>
<dbReference type="Proteomes" id="UP000621168">
    <property type="component" value="Unassembled WGS sequence"/>
</dbReference>
<dbReference type="GO" id="GO:0006954">
    <property type="term" value="P:inflammatory response"/>
    <property type="evidence" value="ECO:0007669"/>
    <property type="project" value="TreeGrafter"/>
</dbReference>
<keyword evidence="4 6" id="KW-0378">Hydrolase</keyword>
<organism evidence="6 7">
    <name type="scientific">Corythaeola cristata</name>
    <name type="common">Great blue turaco</name>
    <dbReference type="NCBI Taxonomy" id="103954"/>
    <lineage>
        <taxon>Eukaryota</taxon>
        <taxon>Metazoa</taxon>
        <taxon>Chordata</taxon>
        <taxon>Craniata</taxon>
        <taxon>Vertebrata</taxon>
        <taxon>Euteleostomi</taxon>
        <taxon>Archelosauria</taxon>
        <taxon>Archosauria</taxon>
        <taxon>Dinosauria</taxon>
        <taxon>Saurischia</taxon>
        <taxon>Theropoda</taxon>
        <taxon>Coelurosauria</taxon>
        <taxon>Aves</taxon>
        <taxon>Neognathae</taxon>
        <taxon>Neoaves</taxon>
        <taxon>Otidimorphae</taxon>
        <taxon>Musophagiformes</taxon>
        <taxon>Musophagidae</taxon>
        <taxon>Corythaeola</taxon>
    </lineage>
</organism>
<comment type="caution">
    <text evidence="6">The sequence shown here is derived from an EMBL/GenBank/DDBJ whole genome shotgun (WGS) entry which is preliminary data.</text>
</comment>
<dbReference type="Pfam" id="PF01019">
    <property type="entry name" value="G_glu_transpept"/>
    <property type="match status" value="1"/>
</dbReference>
<dbReference type="GO" id="GO:0002951">
    <property type="term" value="F:leukotriene-C(4) hydrolase"/>
    <property type="evidence" value="ECO:0007669"/>
    <property type="project" value="TreeGrafter"/>
</dbReference>
<feature type="non-terminal residue" evidence="6">
    <location>
        <position position="584"/>
    </location>
</feature>
<feature type="binding site" evidence="3">
    <location>
        <begin position="405"/>
        <end position="407"/>
    </location>
    <ligand>
        <name>L-glutamate</name>
        <dbReference type="ChEBI" id="CHEBI:29985"/>
    </ligand>
</feature>
<dbReference type="SUPFAM" id="SSF56235">
    <property type="entry name" value="N-terminal nucleophile aminohydrolases (Ntn hydrolases)"/>
    <property type="match status" value="1"/>
</dbReference>
<dbReference type="InterPro" id="IPR000101">
    <property type="entry name" value="GGT_peptidase"/>
</dbReference>
<protein>
    <recommendedName>
        <fullName evidence="4">Glutathione hydrolase</fullName>
        <ecNumber evidence="4">2.3.2.2</ecNumber>
        <ecNumber evidence="4">3.4.19.13</ecNumber>
    </recommendedName>
    <alternativeName>
        <fullName evidence="4">Gamma-glutamyltransferase</fullName>
    </alternativeName>
    <alternativeName>
        <fullName evidence="4">Gamma-glutamyltranspeptidase</fullName>
    </alternativeName>
</protein>
<dbReference type="InterPro" id="IPR043138">
    <property type="entry name" value="GGT_lsub"/>
</dbReference>
<evidence type="ECO:0000256" key="4">
    <source>
        <dbReference type="RuleBase" id="RU368068"/>
    </source>
</evidence>
<dbReference type="GO" id="GO:0103068">
    <property type="term" value="F:leukotriene C4 gamma-glutamyl transferase activity"/>
    <property type="evidence" value="ECO:0007669"/>
    <property type="project" value="UniProtKB-EC"/>
</dbReference>
<dbReference type="FunFam" id="1.10.246.130:FF:000001">
    <property type="entry name" value="Gamma-glutamyltransferase 5 isoform 1"/>
    <property type="match status" value="1"/>
</dbReference>
<comment type="pathway">
    <text evidence="4">Sulfur metabolism; glutathione metabolism.</text>
</comment>
<comment type="catalytic activity">
    <reaction evidence="4">
        <text>an N-terminal (5-L-glutamyl)-[peptide] + an alpha-amino acid = 5-L-glutamyl amino acid + an N-terminal L-alpha-aminoacyl-[peptide]</text>
        <dbReference type="Rhea" id="RHEA:23904"/>
        <dbReference type="Rhea" id="RHEA-COMP:9780"/>
        <dbReference type="Rhea" id="RHEA-COMP:9795"/>
        <dbReference type="ChEBI" id="CHEBI:77644"/>
        <dbReference type="ChEBI" id="CHEBI:78597"/>
        <dbReference type="ChEBI" id="CHEBI:78599"/>
        <dbReference type="ChEBI" id="CHEBI:78608"/>
        <dbReference type="EC" id="2.3.2.2"/>
    </reaction>
</comment>
<comment type="catalytic activity">
    <reaction evidence="4">
        <text>an S-substituted glutathione + H2O = an S-substituted L-cysteinylglycine + L-glutamate</text>
        <dbReference type="Rhea" id="RHEA:59468"/>
        <dbReference type="ChEBI" id="CHEBI:15377"/>
        <dbReference type="ChEBI" id="CHEBI:29985"/>
        <dbReference type="ChEBI" id="CHEBI:90779"/>
        <dbReference type="ChEBI" id="CHEBI:143103"/>
        <dbReference type="EC" id="3.4.19.13"/>
    </reaction>
</comment>
<dbReference type="GO" id="GO:0005886">
    <property type="term" value="C:plasma membrane"/>
    <property type="evidence" value="ECO:0007669"/>
    <property type="project" value="TreeGrafter"/>
</dbReference>
<dbReference type="EC" id="2.3.2.2" evidence="4"/>
<dbReference type="UniPathway" id="UPA00204"/>
<feature type="binding site" evidence="3">
    <location>
        <position position="429"/>
    </location>
    <ligand>
        <name>L-glutamate</name>
        <dbReference type="ChEBI" id="CHEBI:29985"/>
    </ligand>
</feature>
<dbReference type="AlphaFoldDB" id="A0A851L9F5"/>
<feature type="binding site" evidence="3">
    <location>
        <position position="108"/>
    </location>
    <ligand>
        <name>L-glutamate</name>
        <dbReference type="ChEBI" id="CHEBI:29985"/>
    </ligand>
</feature>
<dbReference type="Gene3D" id="1.10.246.130">
    <property type="match status" value="1"/>
</dbReference>
<dbReference type="PRINTS" id="PR01210">
    <property type="entry name" value="GGTRANSPTASE"/>
</dbReference>
<dbReference type="PANTHER" id="PTHR11686:SF19">
    <property type="entry name" value="GLUTATHIONE HYDROLASE 5 PROENZYME"/>
    <property type="match status" value="1"/>
</dbReference>
<dbReference type="InterPro" id="IPR029055">
    <property type="entry name" value="Ntn_hydrolases_N"/>
</dbReference>
<keyword evidence="4" id="KW-0012">Acyltransferase</keyword>
<feature type="active site" description="Nucleophile" evidence="2">
    <location>
        <position position="387"/>
    </location>
</feature>
<evidence type="ECO:0000256" key="5">
    <source>
        <dbReference type="SAM" id="SignalP"/>
    </source>
</evidence>
<dbReference type="Gene3D" id="3.60.20.40">
    <property type="match status" value="1"/>
</dbReference>
<evidence type="ECO:0000313" key="7">
    <source>
        <dbReference type="Proteomes" id="UP000621168"/>
    </source>
</evidence>
<feature type="chain" id="PRO_5033000111" description="Glutathione hydrolase" evidence="5">
    <location>
        <begin position="25"/>
        <end position="584"/>
    </location>
</feature>
<name>A0A851L9F5_CORCR</name>
<keyword evidence="5" id="KW-0732">Signal</keyword>
<dbReference type="InterPro" id="IPR043137">
    <property type="entry name" value="GGT_ssub_C"/>
</dbReference>
<dbReference type="InterPro" id="IPR055262">
    <property type="entry name" value="GGT_CS"/>
</dbReference>
<dbReference type="PANTHER" id="PTHR11686">
    <property type="entry name" value="GAMMA GLUTAMYL TRANSPEPTIDASE"/>
    <property type="match status" value="1"/>
</dbReference>
<dbReference type="EC" id="3.4.19.13" evidence="4"/>
<comment type="catalytic activity">
    <reaction evidence="4">
        <text>glutathione + H2O = L-cysteinylglycine + L-glutamate</text>
        <dbReference type="Rhea" id="RHEA:28807"/>
        <dbReference type="ChEBI" id="CHEBI:15377"/>
        <dbReference type="ChEBI" id="CHEBI:29985"/>
        <dbReference type="ChEBI" id="CHEBI:57925"/>
        <dbReference type="ChEBI" id="CHEBI:61694"/>
        <dbReference type="EC" id="3.4.19.13"/>
    </reaction>
</comment>
<dbReference type="OrthoDB" id="1081007at2759"/>
<feature type="non-terminal residue" evidence="6">
    <location>
        <position position="1"/>
    </location>
</feature>